<feature type="binding site" evidence="9 11">
    <location>
        <position position="213"/>
    </location>
    <ligand>
        <name>substrate</name>
    </ligand>
</feature>
<dbReference type="GO" id="GO:0005829">
    <property type="term" value="C:cytosol"/>
    <property type="evidence" value="ECO:0007669"/>
    <property type="project" value="TreeGrafter"/>
</dbReference>
<dbReference type="EC" id="4.1.1.23" evidence="9"/>
<evidence type="ECO:0000313" key="14">
    <source>
        <dbReference type="EMBL" id="SFK51211.1"/>
    </source>
</evidence>
<dbReference type="GO" id="GO:0004590">
    <property type="term" value="F:orotidine-5'-phosphate decarboxylase activity"/>
    <property type="evidence" value="ECO:0007669"/>
    <property type="project" value="UniProtKB-UniRule"/>
</dbReference>
<feature type="binding site" evidence="9 11">
    <location>
        <position position="184"/>
    </location>
    <ligand>
        <name>substrate</name>
    </ligand>
</feature>
<evidence type="ECO:0000313" key="15">
    <source>
        <dbReference type="Proteomes" id="UP000199589"/>
    </source>
</evidence>
<dbReference type="RefSeq" id="WP_072694629.1">
    <property type="nucleotide sequence ID" value="NZ_FOSJ01000043.1"/>
</dbReference>
<evidence type="ECO:0000256" key="2">
    <source>
        <dbReference type="ARBA" id="ARBA00004861"/>
    </source>
</evidence>
<evidence type="ECO:0000256" key="12">
    <source>
        <dbReference type="RuleBase" id="RU000512"/>
    </source>
</evidence>
<comment type="pathway">
    <text evidence="2 9 12">Pyrimidine metabolism; UMP biosynthesis via de novo pathway; UMP from orotate: step 2/2.</text>
</comment>
<comment type="similarity">
    <text evidence="8 9">Belongs to the OMP decarboxylase family. Type 1 subfamily.</text>
</comment>
<reference evidence="15" key="1">
    <citation type="submission" date="2016-10" db="EMBL/GenBank/DDBJ databases">
        <authorList>
            <person name="Varghese N."/>
            <person name="Submissions S."/>
        </authorList>
    </citation>
    <scope>NUCLEOTIDE SEQUENCE [LARGE SCALE GENOMIC DNA]</scope>
    <source>
        <strain evidence="15">DSM 16108</strain>
    </source>
</reference>
<evidence type="ECO:0000256" key="7">
    <source>
        <dbReference type="ARBA" id="ARBA00049157"/>
    </source>
</evidence>
<comment type="subunit">
    <text evidence="3 9">Homodimer.</text>
</comment>
<feature type="active site" description="For OMPdecase activity" evidence="10">
    <location>
        <position position="59"/>
    </location>
</feature>
<dbReference type="InterPro" id="IPR001754">
    <property type="entry name" value="OMPdeCOase_dom"/>
</dbReference>
<feature type="binding site" evidence="9 11">
    <location>
        <position position="122"/>
    </location>
    <ligand>
        <name>substrate</name>
    </ligand>
</feature>
<dbReference type="InterPro" id="IPR047596">
    <property type="entry name" value="OMPdecase_bac"/>
</dbReference>
<sequence length="236" mass="26208">MDKEPIIALDFSTLEEVMAFLNYFPNKKLNLKVGMELFYQHGPQILYTLKNNGHDIFLDIKLHDIPTTVKKAMAGIAGMGVDMINLHAAGGRKMMESAKDGLISGTQKGRKTPTLIAVTQLTSTTEEMIKQEQKINSSIEESVLNYARLASESGMDGIVCSALEAEKVKKKLGESFLRVTPGIRLKQDKNNDQKRIATPIEARKLGASQIVVGRTITQSKDPVNMYLKILKQWNGE</sequence>
<comment type="function">
    <text evidence="1 9">Catalyzes the decarboxylation of orotidine 5'-monophosphate (OMP) to uridine 5'-monophosphate (UMP).</text>
</comment>
<dbReference type="EMBL" id="FOSJ01000043">
    <property type="protein sequence ID" value="SFK51211.1"/>
    <property type="molecule type" value="Genomic_DNA"/>
</dbReference>
<evidence type="ECO:0000256" key="4">
    <source>
        <dbReference type="ARBA" id="ARBA00022793"/>
    </source>
</evidence>
<dbReference type="PROSITE" id="PS00156">
    <property type="entry name" value="OMPDECASE"/>
    <property type="match status" value="1"/>
</dbReference>
<evidence type="ECO:0000256" key="8">
    <source>
        <dbReference type="ARBA" id="ARBA00061012"/>
    </source>
</evidence>
<evidence type="ECO:0000256" key="11">
    <source>
        <dbReference type="PIRSR" id="PIRSR614732-2"/>
    </source>
</evidence>
<dbReference type="PANTHER" id="PTHR32119:SF2">
    <property type="entry name" value="OROTIDINE 5'-PHOSPHATE DECARBOXYLASE"/>
    <property type="match status" value="1"/>
</dbReference>
<dbReference type="GO" id="GO:0044205">
    <property type="term" value="P:'de novo' UMP biosynthetic process"/>
    <property type="evidence" value="ECO:0007669"/>
    <property type="project" value="UniProtKB-UniRule"/>
</dbReference>
<dbReference type="SUPFAM" id="SSF51366">
    <property type="entry name" value="Ribulose-phoshate binding barrel"/>
    <property type="match status" value="1"/>
</dbReference>
<feature type="active site" description="For OMPdecase activity" evidence="10">
    <location>
        <position position="64"/>
    </location>
</feature>
<dbReference type="PANTHER" id="PTHR32119">
    <property type="entry name" value="OROTIDINE 5'-PHOSPHATE DECARBOXYLASE"/>
    <property type="match status" value="1"/>
</dbReference>
<evidence type="ECO:0000256" key="1">
    <source>
        <dbReference type="ARBA" id="ARBA00002356"/>
    </source>
</evidence>
<keyword evidence="6 9" id="KW-0456">Lyase</keyword>
<dbReference type="InterPro" id="IPR018089">
    <property type="entry name" value="OMPdecase_AS"/>
</dbReference>
<feature type="binding site" evidence="9 11">
    <location>
        <position position="193"/>
    </location>
    <ligand>
        <name>substrate</name>
    </ligand>
</feature>
<dbReference type="HAMAP" id="MF_01200_B">
    <property type="entry name" value="OMPdecase_type1_B"/>
    <property type="match status" value="1"/>
</dbReference>
<proteinExistence type="inferred from homology"/>
<dbReference type="Gene3D" id="3.20.20.70">
    <property type="entry name" value="Aldolase class I"/>
    <property type="match status" value="1"/>
</dbReference>
<accession>A0A1I4A5L2</accession>
<dbReference type="OrthoDB" id="9806203at2"/>
<dbReference type="InterPro" id="IPR014732">
    <property type="entry name" value="OMPdecase"/>
</dbReference>
<dbReference type="GO" id="GO:0006207">
    <property type="term" value="P:'de novo' pyrimidine nucleobase biosynthetic process"/>
    <property type="evidence" value="ECO:0007669"/>
    <property type="project" value="InterPro"/>
</dbReference>
<dbReference type="SMART" id="SM00934">
    <property type="entry name" value="OMPdecase"/>
    <property type="match status" value="1"/>
</dbReference>
<feature type="binding site" evidence="9 11">
    <location>
        <position position="214"/>
    </location>
    <ligand>
        <name>substrate</name>
    </ligand>
</feature>
<organism evidence="14 15">
    <name type="scientific">Marinilactibacillus piezotolerans</name>
    <dbReference type="NCBI Taxonomy" id="258723"/>
    <lineage>
        <taxon>Bacteria</taxon>
        <taxon>Bacillati</taxon>
        <taxon>Bacillota</taxon>
        <taxon>Bacilli</taxon>
        <taxon>Lactobacillales</taxon>
        <taxon>Carnobacteriaceae</taxon>
        <taxon>Marinilactibacillus</taxon>
    </lineage>
</organism>
<dbReference type="FunFam" id="3.20.20.70:FF:000015">
    <property type="entry name" value="Orotidine 5'-phosphate decarboxylase"/>
    <property type="match status" value="1"/>
</dbReference>
<evidence type="ECO:0000256" key="9">
    <source>
        <dbReference type="HAMAP-Rule" id="MF_01200"/>
    </source>
</evidence>
<keyword evidence="15" id="KW-1185">Reference proteome</keyword>
<comment type="catalytic activity">
    <reaction evidence="7 9 12">
        <text>orotidine 5'-phosphate + H(+) = UMP + CO2</text>
        <dbReference type="Rhea" id="RHEA:11596"/>
        <dbReference type="ChEBI" id="CHEBI:15378"/>
        <dbReference type="ChEBI" id="CHEBI:16526"/>
        <dbReference type="ChEBI" id="CHEBI:57538"/>
        <dbReference type="ChEBI" id="CHEBI:57865"/>
        <dbReference type="EC" id="4.1.1.23"/>
    </reaction>
</comment>
<evidence type="ECO:0000259" key="13">
    <source>
        <dbReference type="SMART" id="SM00934"/>
    </source>
</evidence>
<evidence type="ECO:0000256" key="5">
    <source>
        <dbReference type="ARBA" id="ARBA00022975"/>
    </source>
</evidence>
<feature type="active site" description="Proton donor" evidence="9">
    <location>
        <position position="61"/>
    </location>
</feature>
<feature type="active site" description="For OMPdecase activity" evidence="10">
    <location>
        <position position="61"/>
    </location>
</feature>
<dbReference type="Proteomes" id="UP000199589">
    <property type="component" value="Unassembled WGS sequence"/>
</dbReference>
<feature type="binding site" evidence="9">
    <location>
        <begin position="59"/>
        <end position="68"/>
    </location>
    <ligand>
        <name>substrate</name>
    </ligand>
</feature>
<feature type="binding site" evidence="9 11">
    <location>
        <position position="10"/>
    </location>
    <ligand>
        <name>substrate</name>
    </ligand>
</feature>
<dbReference type="NCBIfam" id="TIGR01740">
    <property type="entry name" value="pyrF"/>
    <property type="match status" value="1"/>
</dbReference>
<evidence type="ECO:0000256" key="10">
    <source>
        <dbReference type="PIRSR" id="PIRSR614732-1"/>
    </source>
</evidence>
<evidence type="ECO:0000256" key="3">
    <source>
        <dbReference type="ARBA" id="ARBA00011738"/>
    </source>
</evidence>
<dbReference type="InterPro" id="IPR013785">
    <property type="entry name" value="Aldolase_TIM"/>
</dbReference>
<keyword evidence="5 9" id="KW-0665">Pyrimidine biosynthesis</keyword>
<dbReference type="InterPro" id="IPR011060">
    <property type="entry name" value="RibuloseP-bd_barrel"/>
</dbReference>
<name>A0A1I4A5L2_9LACT</name>
<protein>
    <recommendedName>
        <fullName evidence="9">Orotidine 5'-phosphate decarboxylase</fullName>
        <ecNumber evidence="9">4.1.1.23</ecNumber>
    </recommendedName>
    <alternativeName>
        <fullName evidence="9">OMP decarboxylase</fullName>
        <shortName evidence="9">OMPDCase</shortName>
        <shortName evidence="9">OMPdecase</shortName>
    </alternativeName>
</protein>
<dbReference type="UniPathway" id="UPA00070">
    <property type="reaction ID" value="UER00120"/>
</dbReference>
<dbReference type="AlphaFoldDB" id="A0A1I4A5L2"/>
<keyword evidence="4 9" id="KW-0210">Decarboxylase</keyword>
<dbReference type="Pfam" id="PF00215">
    <property type="entry name" value="OMPdecase"/>
    <property type="match status" value="1"/>
</dbReference>
<dbReference type="CDD" id="cd04725">
    <property type="entry name" value="OMP_decarboxylase_like"/>
    <property type="match status" value="1"/>
</dbReference>
<feature type="domain" description="Orotidine 5'-phosphate decarboxylase" evidence="13">
    <location>
        <begin position="4"/>
        <end position="229"/>
    </location>
</feature>
<gene>
    <name evidence="9" type="primary">pyrF</name>
    <name evidence="14" type="ORF">SAMN04488569_104311</name>
</gene>
<feature type="binding site" evidence="9 11">
    <location>
        <position position="32"/>
    </location>
    <ligand>
        <name>substrate</name>
    </ligand>
</feature>
<evidence type="ECO:0000256" key="6">
    <source>
        <dbReference type="ARBA" id="ARBA00023239"/>
    </source>
</evidence>
<dbReference type="NCBIfam" id="NF001273">
    <property type="entry name" value="PRK00230.1"/>
    <property type="match status" value="1"/>
</dbReference>